<evidence type="ECO:0000256" key="8">
    <source>
        <dbReference type="ARBA" id="ARBA00022840"/>
    </source>
</evidence>
<evidence type="ECO:0000256" key="13">
    <source>
        <dbReference type="RuleBase" id="RU000578"/>
    </source>
</evidence>
<dbReference type="InterPro" id="IPR042174">
    <property type="entry name" value="RecF_2"/>
</dbReference>
<dbReference type="Proteomes" id="UP000214689">
    <property type="component" value="Chromosome"/>
</dbReference>
<keyword evidence="9 12" id="KW-0238">DNA-binding</keyword>
<dbReference type="Gene3D" id="3.40.50.300">
    <property type="entry name" value="P-loop containing nucleotide triphosphate hydrolases"/>
    <property type="match status" value="1"/>
</dbReference>
<dbReference type="EMBL" id="CP016199">
    <property type="protein sequence ID" value="ASS37291.1"/>
    <property type="molecule type" value="Genomic_DNA"/>
</dbReference>
<keyword evidence="6 12" id="KW-0547">Nucleotide-binding</keyword>
<feature type="domain" description="RecF/RecN/SMC N-terminal" evidence="14">
    <location>
        <begin position="3"/>
        <end position="337"/>
    </location>
</feature>
<evidence type="ECO:0000256" key="10">
    <source>
        <dbReference type="ARBA" id="ARBA00023204"/>
    </source>
</evidence>
<evidence type="ECO:0000256" key="1">
    <source>
        <dbReference type="ARBA" id="ARBA00004496"/>
    </source>
</evidence>
<keyword evidence="10 12" id="KW-0234">DNA repair</keyword>
<evidence type="ECO:0000256" key="7">
    <source>
        <dbReference type="ARBA" id="ARBA00022763"/>
    </source>
</evidence>
<dbReference type="GO" id="GO:0005737">
    <property type="term" value="C:cytoplasm"/>
    <property type="evidence" value="ECO:0007669"/>
    <property type="project" value="UniProtKB-SubCell"/>
</dbReference>
<dbReference type="PANTHER" id="PTHR32182">
    <property type="entry name" value="DNA REPLICATION AND REPAIR PROTEIN RECF"/>
    <property type="match status" value="1"/>
</dbReference>
<accession>A0A223AQQ6</accession>
<evidence type="ECO:0000313" key="15">
    <source>
        <dbReference type="EMBL" id="ASS37291.1"/>
    </source>
</evidence>
<evidence type="ECO:0000256" key="3">
    <source>
        <dbReference type="ARBA" id="ARBA00020170"/>
    </source>
</evidence>
<dbReference type="GO" id="GO:0005524">
    <property type="term" value="F:ATP binding"/>
    <property type="evidence" value="ECO:0007669"/>
    <property type="project" value="UniProtKB-UniRule"/>
</dbReference>
<keyword evidence="16" id="KW-1185">Reference proteome</keyword>
<evidence type="ECO:0000256" key="12">
    <source>
        <dbReference type="HAMAP-Rule" id="MF_00365"/>
    </source>
</evidence>
<dbReference type="Pfam" id="PF02463">
    <property type="entry name" value="SMC_N"/>
    <property type="match status" value="1"/>
</dbReference>
<dbReference type="GO" id="GO:0003697">
    <property type="term" value="F:single-stranded DNA binding"/>
    <property type="evidence" value="ECO:0007669"/>
    <property type="project" value="UniProtKB-UniRule"/>
</dbReference>
<evidence type="ECO:0000256" key="2">
    <source>
        <dbReference type="ARBA" id="ARBA00008016"/>
    </source>
</evidence>
<dbReference type="SUPFAM" id="SSF52540">
    <property type="entry name" value="P-loop containing nucleoside triphosphate hydrolases"/>
    <property type="match status" value="1"/>
</dbReference>
<dbReference type="GO" id="GO:0000731">
    <property type="term" value="P:DNA synthesis involved in DNA repair"/>
    <property type="evidence" value="ECO:0007669"/>
    <property type="project" value="TreeGrafter"/>
</dbReference>
<dbReference type="HAMAP" id="MF_00365">
    <property type="entry name" value="RecF"/>
    <property type="match status" value="1"/>
</dbReference>
<keyword evidence="8 12" id="KW-0067">ATP-binding</keyword>
<evidence type="ECO:0000313" key="16">
    <source>
        <dbReference type="Proteomes" id="UP000214689"/>
    </source>
</evidence>
<evidence type="ECO:0000256" key="11">
    <source>
        <dbReference type="ARBA" id="ARBA00023236"/>
    </source>
</evidence>
<proteinExistence type="inferred from homology"/>
<protein>
    <recommendedName>
        <fullName evidence="3 12">DNA replication and repair protein RecF</fullName>
    </recommendedName>
</protein>
<comment type="function">
    <text evidence="12 13">The RecF protein is involved in DNA metabolism; it is required for DNA replication and normal SOS inducibility. RecF binds preferentially to single-stranded, linear DNA. It also seems to bind ATP.</text>
</comment>
<organism evidence="15 16">
    <name type="scientific">Mogibacterium pumilum</name>
    <dbReference type="NCBI Taxonomy" id="86332"/>
    <lineage>
        <taxon>Bacteria</taxon>
        <taxon>Bacillati</taxon>
        <taxon>Bacillota</taxon>
        <taxon>Clostridia</taxon>
        <taxon>Peptostreptococcales</taxon>
        <taxon>Anaerovoracaceae</taxon>
        <taxon>Mogibacterium</taxon>
    </lineage>
</organism>
<evidence type="ECO:0000259" key="14">
    <source>
        <dbReference type="Pfam" id="PF02463"/>
    </source>
</evidence>
<dbReference type="RefSeq" id="WP_094233513.1">
    <property type="nucleotide sequence ID" value="NZ_CP016199.1"/>
</dbReference>
<dbReference type="GO" id="GO:0006260">
    <property type="term" value="P:DNA replication"/>
    <property type="evidence" value="ECO:0007669"/>
    <property type="project" value="UniProtKB-UniRule"/>
</dbReference>
<sequence>MRVNSIKLKNFRNYSELEVEFDSKRNIIIGENAQGKTNLIEAIYLCAFARSFRTSNSTDLIKIGEESCNVSIEAVSEDIEKKISITVNNHGKKMIKKDNKFINRTAELLNNLVVVVFSPDDLRIIKDSPEKRRNFIDKEISQLRPSYFEALRNYKEVLKQKNSLIKQLKSPGSEPKMMDMLEIYDMQLAKYGSEIIKIRREFVEMLSEKASKIQNNISKGRETLEIKYVESISAENILDEIINCRDRDIYNGHCSIGPHRDDLDFYINGIDAKKFGSQGQQRTVALSLKLAEIQLAEIILGENAVLLLDDVLSELDRERQSYLLNEIEDVQLFLTSTEVNSELLKGMEEGKIFNVKSGSLV</sequence>
<dbReference type="PROSITE" id="PS00617">
    <property type="entry name" value="RECF_1"/>
    <property type="match status" value="1"/>
</dbReference>
<dbReference type="OrthoDB" id="9803889at2"/>
<dbReference type="InterPro" id="IPR001238">
    <property type="entry name" value="DNA-binding_RecF"/>
</dbReference>
<dbReference type="InterPro" id="IPR003395">
    <property type="entry name" value="RecF/RecN/SMC_N"/>
</dbReference>
<keyword evidence="4 12" id="KW-0963">Cytoplasm</keyword>
<dbReference type="InterPro" id="IPR027417">
    <property type="entry name" value="P-loop_NTPase"/>
</dbReference>
<feature type="binding site" evidence="12">
    <location>
        <begin position="30"/>
        <end position="37"/>
    </location>
    <ligand>
        <name>ATP</name>
        <dbReference type="ChEBI" id="CHEBI:30616"/>
    </ligand>
</feature>
<keyword evidence="5 12" id="KW-0235">DNA replication</keyword>
<dbReference type="AlphaFoldDB" id="A0A223AQQ6"/>
<evidence type="ECO:0000256" key="6">
    <source>
        <dbReference type="ARBA" id="ARBA00022741"/>
    </source>
</evidence>
<evidence type="ECO:0000256" key="9">
    <source>
        <dbReference type="ARBA" id="ARBA00023125"/>
    </source>
</evidence>
<evidence type="ECO:0000256" key="5">
    <source>
        <dbReference type="ARBA" id="ARBA00022705"/>
    </source>
</evidence>
<dbReference type="GO" id="GO:0009432">
    <property type="term" value="P:SOS response"/>
    <property type="evidence" value="ECO:0007669"/>
    <property type="project" value="UniProtKB-UniRule"/>
</dbReference>
<dbReference type="Gene3D" id="1.20.1050.90">
    <property type="entry name" value="RecF/RecN/SMC, N-terminal domain"/>
    <property type="match status" value="1"/>
</dbReference>
<keyword evidence="7 12" id="KW-0227">DNA damage</keyword>
<dbReference type="NCBIfam" id="TIGR00611">
    <property type="entry name" value="recf"/>
    <property type="match status" value="1"/>
</dbReference>
<dbReference type="GO" id="GO:0006302">
    <property type="term" value="P:double-strand break repair"/>
    <property type="evidence" value="ECO:0007669"/>
    <property type="project" value="TreeGrafter"/>
</dbReference>
<dbReference type="PANTHER" id="PTHR32182:SF0">
    <property type="entry name" value="DNA REPLICATION AND REPAIR PROTEIN RECF"/>
    <property type="match status" value="1"/>
</dbReference>
<name>A0A223AQQ6_9FIRM</name>
<comment type="subcellular location">
    <subcellularLocation>
        <location evidence="1 12 13">Cytoplasm</location>
    </subcellularLocation>
</comment>
<dbReference type="InterPro" id="IPR018078">
    <property type="entry name" value="DNA-binding_RecF_CS"/>
</dbReference>
<gene>
    <name evidence="12" type="primary">recF</name>
    <name evidence="15" type="ORF">AXF17_01605</name>
</gene>
<dbReference type="PROSITE" id="PS00618">
    <property type="entry name" value="RECF_2"/>
    <property type="match status" value="1"/>
</dbReference>
<keyword evidence="11 12" id="KW-0742">SOS response</keyword>
<comment type="similarity">
    <text evidence="2 12 13">Belongs to the RecF family.</text>
</comment>
<evidence type="ECO:0000256" key="4">
    <source>
        <dbReference type="ARBA" id="ARBA00022490"/>
    </source>
</evidence>
<reference evidence="16" key="1">
    <citation type="submission" date="2016-05" db="EMBL/GenBank/DDBJ databases">
        <authorList>
            <person name="Holder M.E."/>
            <person name="Ajami N.J."/>
            <person name="Petrosino J.F."/>
        </authorList>
    </citation>
    <scope>NUCLEOTIDE SEQUENCE [LARGE SCALE GENOMIC DNA]</scope>
    <source>
        <strain evidence="16">ATCC 700696</strain>
    </source>
</reference>